<keyword evidence="2" id="KW-0489">Methyltransferase</keyword>
<organism evidence="2 3">
    <name type="scientific">Candidatus Woesebacteria bacterium GW2011_GWC2_31_9</name>
    <dbReference type="NCBI Taxonomy" id="1618586"/>
    <lineage>
        <taxon>Bacteria</taxon>
        <taxon>Candidatus Woeseibacteriota</taxon>
    </lineage>
</organism>
<keyword evidence="2" id="KW-0808">Transferase</keyword>
<dbReference type="Pfam" id="PF08241">
    <property type="entry name" value="Methyltransf_11"/>
    <property type="match status" value="1"/>
</dbReference>
<evidence type="ECO:0000313" key="2">
    <source>
        <dbReference type="EMBL" id="KKP31363.1"/>
    </source>
</evidence>
<evidence type="ECO:0000259" key="1">
    <source>
        <dbReference type="Pfam" id="PF08241"/>
    </source>
</evidence>
<dbReference type="EMBL" id="LBOI01000010">
    <property type="protein sequence ID" value="KKP31363.1"/>
    <property type="molecule type" value="Genomic_DNA"/>
</dbReference>
<reference evidence="2 3" key="1">
    <citation type="journal article" date="2015" name="Nature">
        <title>rRNA introns, odd ribosomes, and small enigmatic genomes across a large radiation of phyla.</title>
        <authorList>
            <person name="Brown C.T."/>
            <person name="Hug L.A."/>
            <person name="Thomas B.C."/>
            <person name="Sharon I."/>
            <person name="Castelle C.J."/>
            <person name="Singh A."/>
            <person name="Wilkins M.J."/>
            <person name="Williams K.H."/>
            <person name="Banfield J.F."/>
        </authorList>
    </citation>
    <scope>NUCLEOTIDE SEQUENCE [LARGE SCALE GENOMIC DNA]</scope>
</reference>
<dbReference type="PANTHER" id="PTHR43861:SF6">
    <property type="entry name" value="METHYLTRANSFERASE TYPE 11"/>
    <property type="match status" value="1"/>
</dbReference>
<dbReference type="GO" id="GO:0008757">
    <property type="term" value="F:S-adenosylmethionine-dependent methyltransferase activity"/>
    <property type="evidence" value="ECO:0007669"/>
    <property type="project" value="InterPro"/>
</dbReference>
<dbReference type="InterPro" id="IPR029063">
    <property type="entry name" value="SAM-dependent_MTases_sf"/>
</dbReference>
<dbReference type="GO" id="GO:0032259">
    <property type="term" value="P:methylation"/>
    <property type="evidence" value="ECO:0007669"/>
    <property type="project" value="UniProtKB-KW"/>
</dbReference>
<comment type="caution">
    <text evidence="2">The sequence shown here is derived from an EMBL/GenBank/DDBJ whole genome shotgun (WGS) entry which is preliminary data.</text>
</comment>
<dbReference type="Proteomes" id="UP000034803">
    <property type="component" value="Unassembled WGS sequence"/>
</dbReference>
<dbReference type="AlphaFoldDB" id="A0A0F9YJ62"/>
<dbReference type="InterPro" id="IPR013216">
    <property type="entry name" value="Methyltransf_11"/>
</dbReference>
<evidence type="ECO:0000313" key="3">
    <source>
        <dbReference type="Proteomes" id="UP000034803"/>
    </source>
</evidence>
<dbReference type="CDD" id="cd02440">
    <property type="entry name" value="AdoMet_MTases"/>
    <property type="match status" value="1"/>
</dbReference>
<name>A0A0F9YJ62_9BACT</name>
<accession>A0A0F9YJ62</accession>
<sequence length="223" mass="26415">MSNIKVNKIKKKSKAVELHENVPADWYYQSLKVDIFQRYWHKRRFEEVTKISEPVDKVLDIGCADGMFSKVILDATNASSLIGIDVIKTSINWAKKHWKKNKKMKFIVGDAQELKFKSDEFDAVYIMEVLEHVENPLKVLLEVKRVLKKNGFGVFLVPSDNDLFKIVWWLWLTFYPRGWVWKDTHIQTYRENFLPTLCKKAGFKVEVDKKFHLKMLHLVKVRK</sequence>
<feature type="domain" description="Methyltransferase type 11" evidence="1">
    <location>
        <begin position="59"/>
        <end position="154"/>
    </location>
</feature>
<dbReference type="PANTHER" id="PTHR43861">
    <property type="entry name" value="TRANS-ACONITATE 2-METHYLTRANSFERASE-RELATED"/>
    <property type="match status" value="1"/>
</dbReference>
<protein>
    <submittedName>
        <fullName evidence="2">Methyltransferase type 11</fullName>
    </submittedName>
</protein>
<dbReference type="Gene3D" id="3.40.50.150">
    <property type="entry name" value="Vaccinia Virus protein VP39"/>
    <property type="match status" value="1"/>
</dbReference>
<proteinExistence type="predicted"/>
<dbReference type="SUPFAM" id="SSF53335">
    <property type="entry name" value="S-adenosyl-L-methionine-dependent methyltransferases"/>
    <property type="match status" value="1"/>
</dbReference>
<gene>
    <name evidence="2" type="ORF">UR21_C0010G0005</name>
</gene>